<name>A0A0W0SL82_9GAMM</name>
<keyword evidence="2" id="KW-1185">Reference proteome</keyword>
<reference evidence="1 2" key="1">
    <citation type="submission" date="2015-11" db="EMBL/GenBank/DDBJ databases">
        <title>Genomic analysis of 38 Legionella species identifies large and diverse effector repertoires.</title>
        <authorList>
            <person name="Burstein D."/>
            <person name="Amaro F."/>
            <person name="Zusman T."/>
            <person name="Lifshitz Z."/>
            <person name="Cohen O."/>
            <person name="Gilbert J.A."/>
            <person name="Pupko T."/>
            <person name="Shuman H.A."/>
            <person name="Segal G."/>
        </authorList>
    </citation>
    <scope>NUCLEOTIDE SEQUENCE [LARGE SCALE GENOMIC DNA]</scope>
    <source>
        <strain evidence="1 2">ATCC 43878</strain>
    </source>
</reference>
<dbReference type="Proteomes" id="UP000054742">
    <property type="component" value="Unassembled WGS sequence"/>
</dbReference>
<evidence type="ECO:0000313" key="1">
    <source>
        <dbReference type="EMBL" id="KTC84183.1"/>
    </source>
</evidence>
<comment type="caution">
    <text evidence="1">The sequence shown here is derived from an EMBL/GenBank/DDBJ whole genome shotgun (WGS) entry which is preliminary data.</text>
</comment>
<organism evidence="1 2">
    <name type="scientific">Legionella brunensis</name>
    <dbReference type="NCBI Taxonomy" id="29422"/>
    <lineage>
        <taxon>Bacteria</taxon>
        <taxon>Pseudomonadati</taxon>
        <taxon>Pseudomonadota</taxon>
        <taxon>Gammaproteobacteria</taxon>
        <taxon>Legionellales</taxon>
        <taxon>Legionellaceae</taxon>
        <taxon>Legionella</taxon>
    </lineage>
</organism>
<accession>A0A0W0SL82</accession>
<protein>
    <submittedName>
        <fullName evidence="1">Substrate of the Dot/Icm secretion system</fullName>
    </submittedName>
</protein>
<dbReference type="AlphaFoldDB" id="A0A0W0SL82"/>
<gene>
    <name evidence="1" type="ORF">Lbru_1544</name>
</gene>
<sequence>MGYIPPEYQELQKKTDTLITTFNNLSRRYIPAKYDELRKKVGGLEGKYNEKAPKKSGFFISTNKELRRDQTACINQLLPKLPTEGTPTILNQSQNVLLGAIFYRYKRLDNSYSQPYAFFGYNAKNSCTLFQVLEEEFKLDKLDDETLATCCEAYKTYLEQPDLTVENKTVGDQFPYIQEDPDFYINLKEIIVTARQKALPITRQLHVISFVESVAQSLRETDKAIADILPKFSKMVIGKFTKESFLTRDNLLELINSFQPTMSETSKEILKLSLPERVLPQGVPIPSSEMTRYIGFQDYLSQALTINSTYTLLGAYVMALGRCNSHTPKLKDVLNSGINSMVENLLDDTAKELSLTAFKNYVEIPGRPQLNCKAWSDDTGEEHMKMDLDIRHNKLKQVSEVLAF</sequence>
<evidence type="ECO:0000313" key="2">
    <source>
        <dbReference type="Proteomes" id="UP000054742"/>
    </source>
</evidence>
<dbReference type="RefSeq" id="WP_058441610.1">
    <property type="nucleotide sequence ID" value="NZ_CAAAHU010000003.1"/>
</dbReference>
<dbReference type="OrthoDB" id="5642346at2"/>
<dbReference type="STRING" id="29422.Lbru_1544"/>
<dbReference type="PATRIC" id="fig|29422.6.peg.1634"/>
<proteinExistence type="predicted"/>
<dbReference type="EMBL" id="LNXV01000011">
    <property type="protein sequence ID" value="KTC84183.1"/>
    <property type="molecule type" value="Genomic_DNA"/>
</dbReference>